<dbReference type="InterPro" id="IPR011032">
    <property type="entry name" value="GroES-like_sf"/>
</dbReference>
<dbReference type="Gene3D" id="3.90.180.10">
    <property type="entry name" value="Medium-chain alcohol dehydrogenases, catalytic domain"/>
    <property type="match status" value="1"/>
</dbReference>
<dbReference type="InterPro" id="IPR036291">
    <property type="entry name" value="NAD(P)-bd_dom_sf"/>
</dbReference>
<evidence type="ECO:0000313" key="5">
    <source>
        <dbReference type="Proteomes" id="UP001369815"/>
    </source>
</evidence>
<dbReference type="AlphaFoldDB" id="A0AAX6MLN6"/>
<protein>
    <recommendedName>
        <fullName evidence="3">Enoyl reductase (ER) domain-containing protein</fullName>
    </recommendedName>
</protein>
<dbReference type="SUPFAM" id="SSF51735">
    <property type="entry name" value="NAD(P)-binding Rossmann-fold domains"/>
    <property type="match status" value="1"/>
</dbReference>
<dbReference type="SMART" id="SM00829">
    <property type="entry name" value="PKS_ER"/>
    <property type="match status" value="1"/>
</dbReference>
<dbReference type="Pfam" id="PF00107">
    <property type="entry name" value="ADH_zinc_N"/>
    <property type="match status" value="1"/>
</dbReference>
<comment type="caution">
    <text evidence="4">The sequence shown here is derived from an EMBL/GenBank/DDBJ whole genome shotgun (WGS) entry which is preliminary data.</text>
</comment>
<feature type="domain" description="Enoyl reductase (ER)" evidence="3">
    <location>
        <begin position="14"/>
        <end position="386"/>
    </location>
</feature>
<keyword evidence="5" id="KW-1185">Reference proteome</keyword>
<proteinExistence type="inferred from homology"/>
<dbReference type="InterPro" id="IPR020843">
    <property type="entry name" value="ER"/>
</dbReference>
<keyword evidence="2" id="KW-0560">Oxidoreductase</keyword>
<dbReference type="PANTHER" id="PTHR45348">
    <property type="entry name" value="HYPOTHETICAL OXIDOREDUCTASE (EUROFUNG)"/>
    <property type="match status" value="1"/>
</dbReference>
<gene>
    <name evidence="4" type="ORF">Daesc_005844</name>
</gene>
<comment type="similarity">
    <text evidence="1">Belongs to the zinc-containing alcohol dehydrogenase family.</text>
</comment>
<evidence type="ECO:0000256" key="1">
    <source>
        <dbReference type="ARBA" id="ARBA00008072"/>
    </source>
</evidence>
<evidence type="ECO:0000256" key="2">
    <source>
        <dbReference type="ARBA" id="ARBA00023002"/>
    </source>
</evidence>
<name>A0AAX6MLN6_9PEZI</name>
<organism evidence="4 5">
    <name type="scientific">Daldinia eschscholtzii</name>
    <dbReference type="NCBI Taxonomy" id="292717"/>
    <lineage>
        <taxon>Eukaryota</taxon>
        <taxon>Fungi</taxon>
        <taxon>Dikarya</taxon>
        <taxon>Ascomycota</taxon>
        <taxon>Pezizomycotina</taxon>
        <taxon>Sordariomycetes</taxon>
        <taxon>Xylariomycetidae</taxon>
        <taxon>Xylariales</taxon>
        <taxon>Hypoxylaceae</taxon>
        <taxon>Daldinia</taxon>
    </lineage>
</organism>
<dbReference type="CDD" id="cd08249">
    <property type="entry name" value="enoyl_reductase_like"/>
    <property type="match status" value="1"/>
</dbReference>
<dbReference type="InterPro" id="IPR013154">
    <property type="entry name" value="ADH-like_N"/>
</dbReference>
<dbReference type="Pfam" id="PF08240">
    <property type="entry name" value="ADH_N"/>
    <property type="match status" value="1"/>
</dbReference>
<dbReference type="EMBL" id="JBANMG010000005">
    <property type="protein sequence ID" value="KAK6953539.1"/>
    <property type="molecule type" value="Genomic_DNA"/>
</dbReference>
<dbReference type="PANTHER" id="PTHR45348:SF2">
    <property type="entry name" value="ZINC-TYPE ALCOHOL DEHYDROGENASE-LIKE PROTEIN C2E1P3.01"/>
    <property type="match status" value="1"/>
</dbReference>
<evidence type="ECO:0000259" key="3">
    <source>
        <dbReference type="SMART" id="SM00829"/>
    </source>
</evidence>
<sequence length="388" mass="41486">MPPQNHAAYLVSPRARPLEVKPAPYTAPGPEEIVVKNGAIAVNPVDYSKQWGGDYLLGWLKYPIVLGSDVAGEVVEVGTGGKAAQRFQLGDRVVGHAVGMDKRSSKPSEGAFQEYTVLRSHLAAKIPDGLSYEKACVLPMGISTAACGLFMKDYAALRHPTSLYEDPNNQTPPPPPPLPSAAAFIVWGGSTSVGTNAIQLAKAAGYEVFTTASPRNFEHVTELGASQVFDYNDPDTVSAMIAALKNRTCAGAIAIGNGSLEACIDIVSAVPGRKFVAQATVPLDVAKLHGNIVSLVGLMMWYLWWNVSTRLFRARGKGVSTKFIWGTDLMANEVGGMIYNYFLPRALASGKYEAKPEPRVVGKGLEYIQEALDTCRKGVSAAKVVVTM</sequence>
<dbReference type="GO" id="GO:0016651">
    <property type="term" value="F:oxidoreductase activity, acting on NAD(P)H"/>
    <property type="evidence" value="ECO:0007669"/>
    <property type="project" value="InterPro"/>
</dbReference>
<accession>A0AAX6MLN6</accession>
<dbReference type="InterPro" id="IPR047122">
    <property type="entry name" value="Trans-enoyl_RdTase-like"/>
</dbReference>
<dbReference type="Gene3D" id="3.40.50.720">
    <property type="entry name" value="NAD(P)-binding Rossmann-like Domain"/>
    <property type="match status" value="1"/>
</dbReference>
<dbReference type="Proteomes" id="UP001369815">
    <property type="component" value="Unassembled WGS sequence"/>
</dbReference>
<reference evidence="4 5" key="1">
    <citation type="journal article" date="2024" name="Front Chem Biol">
        <title>Unveiling the potential of Daldinia eschscholtzii MFLUCC 19-0629 through bioactivity and bioinformatics studies for enhanced sustainable agriculture production.</title>
        <authorList>
            <person name="Brooks S."/>
            <person name="Weaver J.A."/>
            <person name="Klomchit A."/>
            <person name="Alharthi S.A."/>
            <person name="Onlamun T."/>
            <person name="Nurani R."/>
            <person name="Vong T.K."/>
            <person name="Alberti F."/>
            <person name="Greco C."/>
        </authorList>
    </citation>
    <scope>NUCLEOTIDE SEQUENCE [LARGE SCALE GENOMIC DNA]</scope>
    <source>
        <strain evidence="4">MFLUCC 19-0629</strain>
    </source>
</reference>
<evidence type="ECO:0000313" key="4">
    <source>
        <dbReference type="EMBL" id="KAK6953539.1"/>
    </source>
</evidence>
<dbReference type="InterPro" id="IPR013149">
    <property type="entry name" value="ADH-like_C"/>
</dbReference>
<dbReference type="SUPFAM" id="SSF50129">
    <property type="entry name" value="GroES-like"/>
    <property type="match status" value="1"/>
</dbReference>